<protein>
    <submittedName>
        <fullName evidence="2">Uncharacterized protein</fullName>
    </submittedName>
</protein>
<keyword evidence="3" id="KW-1185">Reference proteome</keyword>
<sequence length="186" mass="20952">MVTERASAPVGRLATLNSRYHKAGLTIFGLIVLGHWAEHIAQAIQIYVLGWPLPEARGVLGLPFPWLIKSEWMHYGYALLMLIGLIMLRPGFHGTAKTWWTASLLIQVWHHFEHLLLLTQAMTGWHLAGRPVPTSIIQLIVPRVELHLFYNTIVFIPMVVAMVRHLRPSPAERASMTCTCAQPALV</sequence>
<keyword evidence="1" id="KW-1133">Transmembrane helix</keyword>
<proteinExistence type="predicted"/>
<evidence type="ECO:0000256" key="1">
    <source>
        <dbReference type="SAM" id="Phobius"/>
    </source>
</evidence>
<dbReference type="Proteomes" id="UP000655287">
    <property type="component" value="Unassembled WGS sequence"/>
</dbReference>
<keyword evidence="1" id="KW-0472">Membrane</keyword>
<feature type="transmembrane region" description="Helical" evidence="1">
    <location>
        <begin position="72"/>
        <end position="92"/>
    </location>
</feature>
<organism evidence="2 3">
    <name type="scientific">Sphaerisporangium rufum</name>
    <dbReference type="NCBI Taxonomy" id="1381558"/>
    <lineage>
        <taxon>Bacteria</taxon>
        <taxon>Bacillati</taxon>
        <taxon>Actinomycetota</taxon>
        <taxon>Actinomycetes</taxon>
        <taxon>Streptosporangiales</taxon>
        <taxon>Streptosporangiaceae</taxon>
        <taxon>Sphaerisporangium</taxon>
    </lineage>
</organism>
<keyword evidence="1" id="KW-0812">Transmembrane</keyword>
<dbReference type="EMBL" id="BOOU01000015">
    <property type="protein sequence ID" value="GII76287.1"/>
    <property type="molecule type" value="Genomic_DNA"/>
</dbReference>
<reference evidence="2" key="1">
    <citation type="submission" date="2021-01" db="EMBL/GenBank/DDBJ databases">
        <title>Whole genome shotgun sequence of Sphaerisporangium rufum NBRC 109079.</title>
        <authorList>
            <person name="Komaki H."/>
            <person name="Tamura T."/>
        </authorList>
    </citation>
    <scope>NUCLEOTIDE SEQUENCE</scope>
    <source>
        <strain evidence="2">NBRC 109079</strain>
    </source>
</reference>
<comment type="caution">
    <text evidence="2">The sequence shown here is derived from an EMBL/GenBank/DDBJ whole genome shotgun (WGS) entry which is preliminary data.</text>
</comment>
<name>A0A919UZG7_9ACTN</name>
<dbReference type="AlphaFoldDB" id="A0A919UZG7"/>
<accession>A0A919UZG7</accession>
<gene>
    <name evidence="2" type="ORF">Sru01_12690</name>
</gene>
<evidence type="ECO:0000313" key="2">
    <source>
        <dbReference type="EMBL" id="GII76287.1"/>
    </source>
</evidence>
<evidence type="ECO:0000313" key="3">
    <source>
        <dbReference type="Proteomes" id="UP000655287"/>
    </source>
</evidence>
<dbReference type="RefSeq" id="WP_203982925.1">
    <property type="nucleotide sequence ID" value="NZ_BOOU01000015.1"/>
</dbReference>